<dbReference type="STRING" id="935700.jaqu_29550"/>
<comment type="caution">
    <text evidence="2">The sequence shown here is derived from an EMBL/GenBank/DDBJ whole genome shotgun (WGS) entry which is preliminary data.</text>
</comment>
<proteinExistence type="predicted"/>
<keyword evidence="3" id="KW-1185">Reference proteome</keyword>
<feature type="signal peptide" evidence="1">
    <location>
        <begin position="1"/>
        <end position="18"/>
    </location>
</feature>
<evidence type="ECO:0008006" key="4">
    <source>
        <dbReference type="Google" id="ProtNLM"/>
    </source>
</evidence>
<evidence type="ECO:0000256" key="1">
    <source>
        <dbReference type="SAM" id="SignalP"/>
    </source>
</evidence>
<reference evidence="2 3" key="1">
    <citation type="submission" date="2015-02" db="EMBL/GenBank/DDBJ databases">
        <title>Genome Sequence of Jannaschia aquimarina DSM28248, a member of the Roseobacter clade.</title>
        <authorList>
            <person name="Voget S."/>
            <person name="Daniel R."/>
        </authorList>
    </citation>
    <scope>NUCLEOTIDE SEQUENCE [LARGE SCALE GENOMIC DNA]</scope>
    <source>
        <strain evidence="2 3">GSW-M26</strain>
    </source>
</reference>
<sequence>MIRPLLLSLFVAATPVLAAETPATASKLVRQLLEDQGEMRDAIRGMSDPQGGFLFGDDEEDHREDLEAALDRALDLIAPDTHDRYAERVREIEDGLLAAEKTRADLLFQRRIATDAELGVLDRLLMRETARGSAQDVATRLKQAEADIAALKSARSRTLSAFREDLATLHGIELSEAEARALLYPVNGGATVEAMVVVGTLIEVERQLRALLEEDLSPEVMQDYYGVVAVTRLLYSRMLVRHEAAYDEVWLPRLSAIREDAQALLSETEGRIADAQDEGNREVYEGNAQVQRRILDVVDAYEVMLRDRRDRIADALAASAETSDAAINTLRTIDSAAGVASLVRESMDSFEAITEIEVPDFLRLDDEAIFEQFLDISRQLSG</sequence>
<protein>
    <recommendedName>
        <fullName evidence="4">YfdX protein</fullName>
    </recommendedName>
</protein>
<dbReference type="EMBL" id="JYFE01000051">
    <property type="protein sequence ID" value="KIT15340.1"/>
    <property type="molecule type" value="Genomic_DNA"/>
</dbReference>
<accession>A0A0D1EHQ6</accession>
<keyword evidence="1" id="KW-0732">Signal</keyword>
<evidence type="ECO:0000313" key="2">
    <source>
        <dbReference type="EMBL" id="KIT15340.1"/>
    </source>
</evidence>
<name>A0A0D1EHQ6_9RHOB</name>
<dbReference type="PATRIC" id="fig|935700.4.peg.3053"/>
<dbReference type="RefSeq" id="WP_043919741.1">
    <property type="nucleotide sequence ID" value="NZ_FZPF01000001.1"/>
</dbReference>
<evidence type="ECO:0000313" key="3">
    <source>
        <dbReference type="Proteomes" id="UP000032232"/>
    </source>
</evidence>
<dbReference type="OrthoDB" id="7826914at2"/>
<feature type="chain" id="PRO_5002229979" description="YfdX protein" evidence="1">
    <location>
        <begin position="19"/>
        <end position="382"/>
    </location>
</feature>
<dbReference type="Proteomes" id="UP000032232">
    <property type="component" value="Unassembled WGS sequence"/>
</dbReference>
<dbReference type="AlphaFoldDB" id="A0A0D1EHQ6"/>
<organism evidence="2 3">
    <name type="scientific">Jannaschia aquimarina</name>
    <dbReference type="NCBI Taxonomy" id="935700"/>
    <lineage>
        <taxon>Bacteria</taxon>
        <taxon>Pseudomonadati</taxon>
        <taxon>Pseudomonadota</taxon>
        <taxon>Alphaproteobacteria</taxon>
        <taxon>Rhodobacterales</taxon>
        <taxon>Roseobacteraceae</taxon>
        <taxon>Jannaschia</taxon>
    </lineage>
</organism>
<gene>
    <name evidence="2" type="ORF">jaqu_29550</name>
</gene>